<dbReference type="GeneID" id="41978217"/>
<evidence type="ECO:0000259" key="1">
    <source>
        <dbReference type="Pfam" id="PF13577"/>
    </source>
</evidence>
<gene>
    <name evidence="2" type="ORF">E0L32_010770</name>
</gene>
<dbReference type="SUPFAM" id="SSF54427">
    <property type="entry name" value="NTF2-like"/>
    <property type="match status" value="1"/>
</dbReference>
<name>A0A507AJ20_9PEZI</name>
<reference evidence="2 3" key="1">
    <citation type="submission" date="2019-06" db="EMBL/GenBank/DDBJ databases">
        <title>Draft genome sequence of the filamentous fungus Phialemoniopsis curvata isolated from diesel fuel.</title>
        <authorList>
            <person name="Varaljay V.A."/>
            <person name="Lyon W.J."/>
            <person name="Crouch A.L."/>
            <person name="Drake C.E."/>
            <person name="Hollomon J.M."/>
            <person name="Nadeau L.J."/>
            <person name="Nunn H.S."/>
            <person name="Stevenson B.S."/>
            <person name="Bojanowski C.L."/>
            <person name="Crookes-Goodson W.J."/>
        </authorList>
    </citation>
    <scope>NUCLEOTIDE SEQUENCE [LARGE SCALE GENOMIC DNA]</scope>
    <source>
        <strain evidence="2 3">D216</strain>
    </source>
</reference>
<dbReference type="InterPro" id="IPR037401">
    <property type="entry name" value="SnoaL-like"/>
</dbReference>
<feature type="domain" description="SnoaL-like" evidence="1">
    <location>
        <begin position="8"/>
        <end position="138"/>
    </location>
</feature>
<evidence type="ECO:0000313" key="2">
    <source>
        <dbReference type="EMBL" id="TPX07273.1"/>
    </source>
</evidence>
<comment type="caution">
    <text evidence="2">The sequence shown here is derived from an EMBL/GenBank/DDBJ whole genome shotgun (WGS) entry which is preliminary data.</text>
</comment>
<dbReference type="Gene3D" id="3.10.450.50">
    <property type="match status" value="1"/>
</dbReference>
<dbReference type="Pfam" id="PF13577">
    <property type="entry name" value="SnoaL_4"/>
    <property type="match status" value="1"/>
</dbReference>
<keyword evidence="3" id="KW-1185">Reference proteome</keyword>
<organism evidence="2 3">
    <name type="scientific">Thyridium curvatum</name>
    <dbReference type="NCBI Taxonomy" id="1093900"/>
    <lineage>
        <taxon>Eukaryota</taxon>
        <taxon>Fungi</taxon>
        <taxon>Dikarya</taxon>
        <taxon>Ascomycota</taxon>
        <taxon>Pezizomycotina</taxon>
        <taxon>Sordariomycetes</taxon>
        <taxon>Sordariomycetidae</taxon>
        <taxon>Thyridiales</taxon>
        <taxon>Thyridiaceae</taxon>
        <taxon>Thyridium</taxon>
    </lineage>
</organism>
<dbReference type="AlphaFoldDB" id="A0A507AJ20"/>
<sequence length="155" mass="17517">MAAPNPFDYEAIRNCIARYSIAPDTKNFALFKEVFAEDVQAQYSFWGCQWAYEEPTRTGSRLAPVQTQHSLTTQTIEIDETGQSAVATTYFAGLHFGVGKWKGQQVSSWGKYDDHIVLVPGRKDIPGSSGKWLIQKRTLTFMGRWGEEGVMQEEQ</sequence>
<dbReference type="InParanoid" id="A0A507AJ20"/>
<evidence type="ECO:0000313" key="3">
    <source>
        <dbReference type="Proteomes" id="UP000319257"/>
    </source>
</evidence>
<dbReference type="Proteomes" id="UP000319257">
    <property type="component" value="Unassembled WGS sequence"/>
</dbReference>
<dbReference type="EMBL" id="SKBQ01000091">
    <property type="protein sequence ID" value="TPX07273.1"/>
    <property type="molecule type" value="Genomic_DNA"/>
</dbReference>
<protein>
    <recommendedName>
        <fullName evidence="1">SnoaL-like domain-containing protein</fullName>
    </recommendedName>
</protein>
<dbReference type="RefSeq" id="XP_030988984.1">
    <property type="nucleotide sequence ID" value="XM_031133424.1"/>
</dbReference>
<dbReference type="OrthoDB" id="2148716at2759"/>
<dbReference type="InterPro" id="IPR032710">
    <property type="entry name" value="NTF2-like_dom_sf"/>
</dbReference>
<accession>A0A507AJ20</accession>
<proteinExistence type="predicted"/>